<feature type="region of interest" description="Disordered" evidence="1">
    <location>
        <begin position="213"/>
        <end position="240"/>
    </location>
</feature>
<evidence type="ECO:0000256" key="1">
    <source>
        <dbReference type="SAM" id="MobiDB-lite"/>
    </source>
</evidence>
<accession>A0A8J7SIW5</accession>
<protein>
    <submittedName>
        <fullName evidence="2">Uncharacterized protein</fullName>
    </submittedName>
</protein>
<reference evidence="2" key="1">
    <citation type="submission" date="2021-01" db="EMBL/GenBank/DDBJ databases">
        <title>Modified the classification status of verrucomicrobia.</title>
        <authorList>
            <person name="Feng X."/>
        </authorList>
    </citation>
    <scope>NUCLEOTIDE SEQUENCE</scope>
    <source>
        <strain evidence="2">_KCTC 22039</strain>
    </source>
</reference>
<comment type="caution">
    <text evidence="2">The sequence shown here is derived from an EMBL/GenBank/DDBJ whole genome shotgun (WGS) entry which is preliminary data.</text>
</comment>
<feature type="compositionally biased region" description="Basic and acidic residues" evidence="1">
    <location>
        <begin position="378"/>
        <end position="429"/>
    </location>
</feature>
<feature type="compositionally biased region" description="Polar residues" evidence="1">
    <location>
        <begin position="255"/>
        <end position="267"/>
    </location>
</feature>
<dbReference type="RefSeq" id="WP_200310941.1">
    <property type="nucleotide sequence ID" value="NZ_JAENIM010000036.1"/>
</dbReference>
<sequence>MKKLGLIFLSGSVLITLPSCKDKQSDRRVSQLEKEMQELKAYTHQLQESADLVVEPASVIEQELVAENSPATDLVSTELANSEVVIAADVPDESSTDVALGCGHDYHLSCDTEGAVAAPIAVLGANVQAEVDNDPLLAYDPNDFVNDFVFLEEVPSISQPLAEDVPPVVVEVHEEVTVYNEYNEYYEYDNLPYEDVIIICDLCWKQACSCRSGGISSGKPQKPHRPSRPPGVKPPKPEHPIHKAESEVKQITLTRPSVSHPKPTSSDLDSHPQVVKVGSRSKEAKTGNLLADLKKLEAERALRQQRERTARAQAKKQKSSQQASQRTNAPATSQQGEKSTPSRETSTASSGNAKQASQRQSNVQSVNTRKSAANQQTKAREDLARRHREEQMRKAREQQARKLKEEERRVLQARENRLAQERQQREQESRQAAAASRSSRSSQPAQRDEPASQSRGEQARQQHIEQQMQRRTR</sequence>
<name>A0A8J7SIW5_9BACT</name>
<dbReference type="EMBL" id="JAENIM010000036">
    <property type="protein sequence ID" value="MBK1790919.1"/>
    <property type="molecule type" value="Genomic_DNA"/>
</dbReference>
<feature type="compositionally biased region" description="Polar residues" evidence="1">
    <location>
        <begin position="328"/>
        <end position="377"/>
    </location>
</feature>
<evidence type="ECO:0000313" key="2">
    <source>
        <dbReference type="EMBL" id="MBK1790919.1"/>
    </source>
</evidence>
<dbReference type="Proteomes" id="UP000624703">
    <property type="component" value="Unassembled WGS sequence"/>
</dbReference>
<feature type="region of interest" description="Disordered" evidence="1">
    <location>
        <begin position="255"/>
        <end position="288"/>
    </location>
</feature>
<organism evidence="2 3">
    <name type="scientific">Persicirhabdus sediminis</name>
    <dbReference type="NCBI Taxonomy" id="454144"/>
    <lineage>
        <taxon>Bacteria</taxon>
        <taxon>Pseudomonadati</taxon>
        <taxon>Verrucomicrobiota</taxon>
        <taxon>Verrucomicrobiia</taxon>
        <taxon>Verrucomicrobiales</taxon>
        <taxon>Verrucomicrobiaceae</taxon>
        <taxon>Persicirhabdus</taxon>
    </lineage>
</organism>
<keyword evidence="3" id="KW-1185">Reference proteome</keyword>
<gene>
    <name evidence="2" type="ORF">JIN82_07085</name>
</gene>
<feature type="region of interest" description="Disordered" evidence="1">
    <location>
        <begin position="305"/>
        <end position="473"/>
    </location>
</feature>
<feature type="compositionally biased region" description="Polar residues" evidence="1">
    <location>
        <begin position="464"/>
        <end position="473"/>
    </location>
</feature>
<proteinExistence type="predicted"/>
<dbReference type="AlphaFoldDB" id="A0A8J7SIW5"/>
<feature type="compositionally biased region" description="Low complexity" evidence="1">
    <location>
        <begin position="430"/>
        <end position="445"/>
    </location>
</feature>
<evidence type="ECO:0000313" key="3">
    <source>
        <dbReference type="Proteomes" id="UP000624703"/>
    </source>
</evidence>